<dbReference type="InterPro" id="IPR051593">
    <property type="entry name" value="Ergosterol_Biosynth_ERG27"/>
</dbReference>
<name>A0AAX6MVR8_9PEZI</name>
<dbReference type="GO" id="GO:0005811">
    <property type="term" value="C:lipid droplet"/>
    <property type="evidence" value="ECO:0007669"/>
    <property type="project" value="TreeGrafter"/>
</dbReference>
<gene>
    <name evidence="3" type="ORF">Daesc_001988</name>
</gene>
<keyword evidence="4" id="KW-1185">Reference proteome</keyword>
<dbReference type="Proteomes" id="UP001369815">
    <property type="component" value="Unassembled WGS sequence"/>
</dbReference>
<dbReference type="InterPro" id="IPR036291">
    <property type="entry name" value="NAD(P)-bd_dom_sf"/>
</dbReference>
<dbReference type="GO" id="GO:0005741">
    <property type="term" value="C:mitochondrial outer membrane"/>
    <property type="evidence" value="ECO:0007669"/>
    <property type="project" value="TreeGrafter"/>
</dbReference>
<dbReference type="Gene3D" id="3.40.50.720">
    <property type="entry name" value="NAD(P)-binding Rossmann-like Domain"/>
    <property type="match status" value="1"/>
</dbReference>
<evidence type="ECO:0000256" key="2">
    <source>
        <dbReference type="ARBA" id="ARBA00023621"/>
    </source>
</evidence>
<dbReference type="PANTHER" id="PTHR43647">
    <property type="entry name" value="DEHYDROGENASE"/>
    <property type="match status" value="1"/>
</dbReference>
<dbReference type="SUPFAM" id="SSF51735">
    <property type="entry name" value="NAD(P)-binding Rossmann-fold domains"/>
    <property type="match status" value="1"/>
</dbReference>
<dbReference type="EC" id="1.1.1.270" evidence="2"/>
<evidence type="ECO:0000313" key="4">
    <source>
        <dbReference type="Proteomes" id="UP001369815"/>
    </source>
</evidence>
<organism evidence="3 4">
    <name type="scientific">Daldinia eschscholtzii</name>
    <dbReference type="NCBI Taxonomy" id="292717"/>
    <lineage>
        <taxon>Eukaryota</taxon>
        <taxon>Fungi</taxon>
        <taxon>Dikarya</taxon>
        <taxon>Ascomycota</taxon>
        <taxon>Pezizomycotina</taxon>
        <taxon>Sordariomycetes</taxon>
        <taxon>Xylariomycetidae</taxon>
        <taxon>Xylariales</taxon>
        <taxon>Hypoxylaceae</taxon>
        <taxon>Daldinia</taxon>
    </lineage>
</organism>
<proteinExistence type="predicted"/>
<sequence>MAGSILITGANGTLAIPAVEYLLKKYPDYTALLTVRDSSDADPNTNKLRGVISRYSEAKAFIYKLDLTSLSHTHQFASKLSQDIQTKQIPPLKSILCNACYWDLVSDSELTEDGYDKTFQINHISQVALVLRLLNAFAPDGGRIVLFSSEAHSPGRAILERIPPTIPDDLNLLIRPAVHTDKAAGGFHRYLEKDENLRNITAVAYNPGGLVDSRLFDKNTSRPLNLLMRYVVQPLLPLVHYANPQMRLGAESGVDAIELALDHVCPGERGYFELLEKDESSAESRDKAKQERLWAQSAEWANINKENTALRSAFK</sequence>
<accession>A0AAX6MVR8</accession>
<dbReference type="Pfam" id="PF00106">
    <property type="entry name" value="adh_short"/>
    <property type="match status" value="1"/>
</dbReference>
<dbReference type="PANTHER" id="PTHR43647:SF4">
    <property type="entry name" value="KETOREDUCTASE (KR) DOMAIN-CONTAINING PROTEIN"/>
    <property type="match status" value="1"/>
</dbReference>
<dbReference type="GO" id="GO:0000253">
    <property type="term" value="F:3-beta-hydroxysteroid 3-dehydrogenase (NADP+) activity"/>
    <property type="evidence" value="ECO:0007669"/>
    <property type="project" value="UniProtKB-EC"/>
</dbReference>
<dbReference type="AlphaFoldDB" id="A0AAX6MVR8"/>
<dbReference type="GO" id="GO:0005789">
    <property type="term" value="C:endoplasmic reticulum membrane"/>
    <property type="evidence" value="ECO:0007669"/>
    <property type="project" value="TreeGrafter"/>
</dbReference>
<dbReference type="EMBL" id="JBANMG010000002">
    <property type="protein sequence ID" value="KAK6956709.1"/>
    <property type="molecule type" value="Genomic_DNA"/>
</dbReference>
<comment type="caution">
    <text evidence="3">The sequence shown here is derived from an EMBL/GenBank/DDBJ whole genome shotgun (WGS) entry which is preliminary data.</text>
</comment>
<dbReference type="InterPro" id="IPR002347">
    <property type="entry name" value="SDR_fam"/>
</dbReference>
<protein>
    <recommendedName>
        <fullName evidence="2">3beta-hydroxysteroid 3-dehydrogenase</fullName>
        <ecNumber evidence="2">1.1.1.270</ecNumber>
    </recommendedName>
</protein>
<evidence type="ECO:0000313" key="3">
    <source>
        <dbReference type="EMBL" id="KAK6956709.1"/>
    </source>
</evidence>
<comment type="pathway">
    <text evidence="1">Steroid biosynthesis; zymosterol biosynthesis; zymosterol from lanosterol: step 5/6.</text>
</comment>
<reference evidence="3 4" key="1">
    <citation type="journal article" date="2024" name="Front Chem Biol">
        <title>Unveiling the potential of Daldinia eschscholtzii MFLUCC 19-0629 through bioactivity and bioinformatics studies for enhanced sustainable agriculture production.</title>
        <authorList>
            <person name="Brooks S."/>
            <person name="Weaver J.A."/>
            <person name="Klomchit A."/>
            <person name="Alharthi S.A."/>
            <person name="Onlamun T."/>
            <person name="Nurani R."/>
            <person name="Vong T.K."/>
            <person name="Alberti F."/>
            <person name="Greco C."/>
        </authorList>
    </citation>
    <scope>NUCLEOTIDE SEQUENCE [LARGE SCALE GENOMIC DNA]</scope>
    <source>
        <strain evidence="3">MFLUCC 19-0629</strain>
    </source>
</reference>
<evidence type="ECO:0000256" key="1">
    <source>
        <dbReference type="ARBA" id="ARBA00023589"/>
    </source>
</evidence>